<keyword evidence="7 9" id="KW-0472">Membrane</keyword>
<feature type="transmembrane region" description="Helical" evidence="11">
    <location>
        <begin position="379"/>
        <end position="398"/>
    </location>
</feature>
<organism evidence="12 13">
    <name type="scientific">Blepharisma stoltei</name>
    <dbReference type="NCBI Taxonomy" id="1481888"/>
    <lineage>
        <taxon>Eukaryota</taxon>
        <taxon>Sar</taxon>
        <taxon>Alveolata</taxon>
        <taxon>Ciliophora</taxon>
        <taxon>Postciliodesmatophora</taxon>
        <taxon>Heterotrichea</taxon>
        <taxon>Heterotrichida</taxon>
        <taxon>Blepharismidae</taxon>
        <taxon>Blepharisma</taxon>
    </lineage>
</organism>
<proteinExistence type="inferred from homology"/>
<evidence type="ECO:0000256" key="4">
    <source>
        <dbReference type="ARBA" id="ARBA00022692"/>
    </source>
</evidence>
<evidence type="ECO:0000256" key="9">
    <source>
        <dbReference type="PIRNR" id="PIRNR000439"/>
    </source>
</evidence>
<feature type="transmembrane region" description="Helical" evidence="11">
    <location>
        <begin position="36"/>
        <end position="57"/>
    </location>
</feature>
<name>A0AAU9ITL8_9CILI</name>
<sequence length="403" mass="47427">MSNEKTRALCYTKVQPSYFDIVDHNAGFYKSDMRGFYIMFTLISSGYIGISAFAKFTSSGVFVEDSFFRAMLVDFEFVILIWPAFSLYCWLAFLLQLMILRGFPTIMASIFQHFTQTLMFIATFYLVVTRGWGFSQTLFACMLTLTHFMKMHSYTMVNRDLREAYLADKTASHVYPTNITVKNFWKFMITPAIVYQPSYPQIPAFRTSYFIQKVILVGVQLAMQYMIATDHILPVVKRSSELSIGEMISRLIVPVLIFYFMIFLILFEQILNLFGELALFGDREFYSDWWNASTYEEFNRKWNRPVHLFLHKHIYQECRFRHKLSEQTSKFFTFAFSAVCHEMVLALICRNVKPYLLVLMIFQVPLIIFQRFINKTLFGMYFVWSGMIIGLPLLLTLYTKASY</sequence>
<protein>
    <recommendedName>
        <fullName evidence="9">O-acyltransferase</fullName>
    </recommendedName>
</protein>
<dbReference type="AlphaFoldDB" id="A0AAU9ITL8"/>
<dbReference type="GO" id="GO:0008374">
    <property type="term" value="F:O-acyltransferase activity"/>
    <property type="evidence" value="ECO:0007669"/>
    <property type="project" value="InterPro"/>
</dbReference>
<gene>
    <name evidence="12" type="ORF">BSTOLATCC_MIC7612</name>
</gene>
<evidence type="ECO:0000256" key="5">
    <source>
        <dbReference type="ARBA" id="ARBA00022824"/>
    </source>
</evidence>
<keyword evidence="4 11" id="KW-0812">Transmembrane</keyword>
<comment type="caution">
    <text evidence="12">The sequence shown here is derived from an EMBL/GenBank/DDBJ whole genome shotgun (WGS) entry which is preliminary data.</text>
</comment>
<accession>A0AAU9ITL8</accession>
<keyword evidence="8 9" id="KW-0012">Acyltransferase</keyword>
<keyword evidence="5 9" id="KW-0256">Endoplasmic reticulum</keyword>
<keyword evidence="13" id="KW-1185">Reference proteome</keyword>
<keyword evidence="6 11" id="KW-1133">Transmembrane helix</keyword>
<evidence type="ECO:0000256" key="8">
    <source>
        <dbReference type="ARBA" id="ARBA00023315"/>
    </source>
</evidence>
<feature type="transmembrane region" description="Helical" evidence="11">
    <location>
        <begin position="331"/>
        <end position="348"/>
    </location>
</feature>
<feature type="transmembrane region" description="Helical" evidence="11">
    <location>
        <begin position="77"/>
        <end position="99"/>
    </location>
</feature>
<evidence type="ECO:0000256" key="3">
    <source>
        <dbReference type="ARBA" id="ARBA00022679"/>
    </source>
</evidence>
<dbReference type="GO" id="GO:0005789">
    <property type="term" value="C:endoplasmic reticulum membrane"/>
    <property type="evidence" value="ECO:0007669"/>
    <property type="project" value="UniProtKB-SubCell"/>
</dbReference>
<feature type="transmembrane region" description="Helical" evidence="11">
    <location>
        <begin position="355"/>
        <end position="373"/>
    </location>
</feature>
<dbReference type="InterPro" id="IPR004299">
    <property type="entry name" value="MBOAT_fam"/>
</dbReference>
<evidence type="ECO:0000256" key="11">
    <source>
        <dbReference type="SAM" id="Phobius"/>
    </source>
</evidence>
<feature type="active site" evidence="10">
    <location>
        <position position="341"/>
    </location>
</feature>
<evidence type="ECO:0000256" key="1">
    <source>
        <dbReference type="ARBA" id="ARBA00004477"/>
    </source>
</evidence>
<dbReference type="PIRSF" id="PIRSF000439">
    <property type="entry name" value="Oat_ACAT_DAG_ARE"/>
    <property type="match status" value="1"/>
</dbReference>
<dbReference type="PANTHER" id="PTHR10408">
    <property type="entry name" value="STEROL O-ACYLTRANSFERASE"/>
    <property type="match status" value="1"/>
</dbReference>
<evidence type="ECO:0000256" key="10">
    <source>
        <dbReference type="PIRSR" id="PIRSR000439-1"/>
    </source>
</evidence>
<dbReference type="Proteomes" id="UP001162131">
    <property type="component" value="Unassembled WGS sequence"/>
</dbReference>
<feature type="transmembrane region" description="Helical" evidence="11">
    <location>
        <begin position="247"/>
        <end position="267"/>
    </location>
</feature>
<reference evidence="12" key="1">
    <citation type="submission" date="2021-09" db="EMBL/GenBank/DDBJ databases">
        <authorList>
            <consortium name="AG Swart"/>
            <person name="Singh M."/>
            <person name="Singh A."/>
            <person name="Seah K."/>
            <person name="Emmerich C."/>
        </authorList>
    </citation>
    <scope>NUCLEOTIDE SEQUENCE</scope>
    <source>
        <strain evidence="12">ATCC30299</strain>
    </source>
</reference>
<dbReference type="Pfam" id="PF03062">
    <property type="entry name" value="MBOAT"/>
    <property type="match status" value="1"/>
</dbReference>
<evidence type="ECO:0000313" key="13">
    <source>
        <dbReference type="Proteomes" id="UP001162131"/>
    </source>
</evidence>
<keyword evidence="3 9" id="KW-0808">Transferase</keyword>
<comment type="subcellular location">
    <subcellularLocation>
        <location evidence="1 9">Endoplasmic reticulum membrane</location>
        <topology evidence="1 9">Multi-pass membrane protein</topology>
    </subcellularLocation>
</comment>
<dbReference type="PANTHER" id="PTHR10408:SF9">
    <property type="entry name" value="STEROL O-ACYLTRANSFERASE 2-RELATED"/>
    <property type="match status" value="1"/>
</dbReference>
<comment type="similarity">
    <text evidence="2 9">Belongs to the membrane-bound acyltransferase family. Sterol o-acyltransferase subfamily.</text>
</comment>
<feature type="transmembrane region" description="Helical" evidence="11">
    <location>
        <begin position="132"/>
        <end position="149"/>
    </location>
</feature>
<evidence type="ECO:0000256" key="6">
    <source>
        <dbReference type="ARBA" id="ARBA00022989"/>
    </source>
</evidence>
<dbReference type="InterPro" id="IPR014371">
    <property type="entry name" value="Oat_ACAT_DAG_ARE"/>
</dbReference>
<dbReference type="EMBL" id="CAJZBQ010000009">
    <property type="protein sequence ID" value="CAG9312820.1"/>
    <property type="molecule type" value="Genomic_DNA"/>
</dbReference>
<evidence type="ECO:0000256" key="2">
    <source>
        <dbReference type="ARBA" id="ARBA00009010"/>
    </source>
</evidence>
<evidence type="ECO:0000256" key="7">
    <source>
        <dbReference type="ARBA" id="ARBA00023136"/>
    </source>
</evidence>
<evidence type="ECO:0000313" key="12">
    <source>
        <dbReference type="EMBL" id="CAG9312820.1"/>
    </source>
</evidence>
<feature type="transmembrane region" description="Helical" evidence="11">
    <location>
        <begin position="106"/>
        <end position="126"/>
    </location>
</feature>